<feature type="compositionally biased region" description="Basic residues" evidence="1">
    <location>
        <begin position="92"/>
        <end position="105"/>
    </location>
</feature>
<organism evidence="2 3">
    <name type="scientific">Lineolata rhizophorae</name>
    <dbReference type="NCBI Taxonomy" id="578093"/>
    <lineage>
        <taxon>Eukaryota</taxon>
        <taxon>Fungi</taxon>
        <taxon>Dikarya</taxon>
        <taxon>Ascomycota</taxon>
        <taxon>Pezizomycotina</taxon>
        <taxon>Dothideomycetes</taxon>
        <taxon>Dothideomycetes incertae sedis</taxon>
        <taxon>Lineolatales</taxon>
        <taxon>Lineolataceae</taxon>
        <taxon>Lineolata</taxon>
    </lineage>
</organism>
<protein>
    <submittedName>
        <fullName evidence="2">Uncharacterized protein</fullName>
    </submittedName>
</protein>
<evidence type="ECO:0000256" key="1">
    <source>
        <dbReference type="SAM" id="MobiDB-lite"/>
    </source>
</evidence>
<dbReference type="Proteomes" id="UP000799766">
    <property type="component" value="Unassembled WGS sequence"/>
</dbReference>
<feature type="compositionally biased region" description="Basic residues" evidence="1">
    <location>
        <begin position="183"/>
        <end position="193"/>
    </location>
</feature>
<sequence length="217" mass="23690">MAAVPQPASRPPGSIKFVARPCTSFRAAPPLPPAASPLRVMWPQPVPIGPTVRHTLFPLPVRVGRRRAVHGIYPPSQAGTAASPLRASAGREKKKKEKRSQRRERGRAFLSSLVRCPLVRKPCDPPTSWEGQAGRCDVIGAVHLHLHTCFVHTAASAMQPALRPASPCRHTHPPTHTPTHPPTHTHTHTHTHTRSTYARAVRCGPGSPREVFGNEKH</sequence>
<feature type="region of interest" description="Disordered" evidence="1">
    <location>
        <begin position="163"/>
        <end position="217"/>
    </location>
</feature>
<name>A0A6A6NRZ3_9PEZI</name>
<keyword evidence="3" id="KW-1185">Reference proteome</keyword>
<reference evidence="2" key="1">
    <citation type="journal article" date="2020" name="Stud. Mycol.">
        <title>101 Dothideomycetes genomes: a test case for predicting lifestyles and emergence of pathogens.</title>
        <authorList>
            <person name="Haridas S."/>
            <person name="Albert R."/>
            <person name="Binder M."/>
            <person name="Bloem J."/>
            <person name="Labutti K."/>
            <person name="Salamov A."/>
            <person name="Andreopoulos B."/>
            <person name="Baker S."/>
            <person name="Barry K."/>
            <person name="Bills G."/>
            <person name="Bluhm B."/>
            <person name="Cannon C."/>
            <person name="Castanera R."/>
            <person name="Culley D."/>
            <person name="Daum C."/>
            <person name="Ezra D."/>
            <person name="Gonzalez J."/>
            <person name="Henrissat B."/>
            <person name="Kuo A."/>
            <person name="Liang C."/>
            <person name="Lipzen A."/>
            <person name="Lutzoni F."/>
            <person name="Magnuson J."/>
            <person name="Mondo S."/>
            <person name="Nolan M."/>
            <person name="Ohm R."/>
            <person name="Pangilinan J."/>
            <person name="Park H.-J."/>
            <person name="Ramirez L."/>
            <person name="Alfaro M."/>
            <person name="Sun H."/>
            <person name="Tritt A."/>
            <person name="Yoshinaga Y."/>
            <person name="Zwiers L.-H."/>
            <person name="Turgeon B."/>
            <person name="Goodwin S."/>
            <person name="Spatafora J."/>
            <person name="Crous P."/>
            <person name="Grigoriev I."/>
        </authorList>
    </citation>
    <scope>NUCLEOTIDE SEQUENCE</scope>
    <source>
        <strain evidence="2">ATCC 16933</strain>
    </source>
</reference>
<evidence type="ECO:0000313" key="3">
    <source>
        <dbReference type="Proteomes" id="UP000799766"/>
    </source>
</evidence>
<feature type="region of interest" description="Disordered" evidence="1">
    <location>
        <begin position="73"/>
        <end position="106"/>
    </location>
</feature>
<accession>A0A6A6NRZ3</accession>
<gene>
    <name evidence="2" type="ORF">BDY21DRAFT_105619</name>
</gene>
<proteinExistence type="predicted"/>
<dbReference type="AlphaFoldDB" id="A0A6A6NRZ3"/>
<dbReference type="EMBL" id="MU001691">
    <property type="protein sequence ID" value="KAF2454511.1"/>
    <property type="molecule type" value="Genomic_DNA"/>
</dbReference>
<evidence type="ECO:0000313" key="2">
    <source>
        <dbReference type="EMBL" id="KAF2454511.1"/>
    </source>
</evidence>